<dbReference type="InterPro" id="IPR000847">
    <property type="entry name" value="LysR_HTH_N"/>
</dbReference>
<keyword evidence="3" id="KW-0805">Transcription regulation</keyword>
<name>A0A0R3DEQ5_9BRAD</name>
<dbReference type="PANTHER" id="PTHR30126:SF2">
    <property type="entry name" value="HTH-TYPE TRANSCRIPTIONAL REGULATOR YJIE"/>
    <property type="match status" value="1"/>
</dbReference>
<comment type="caution">
    <text evidence="8">The sequence shown here is derived from an EMBL/GenBank/DDBJ whole genome shotgun (WGS) entry which is preliminary data.</text>
</comment>
<dbReference type="CDD" id="cd05466">
    <property type="entry name" value="PBP2_LTTR_substrate"/>
    <property type="match status" value="1"/>
</dbReference>
<dbReference type="GO" id="GO:0000976">
    <property type="term" value="F:transcription cis-regulatory region binding"/>
    <property type="evidence" value="ECO:0007669"/>
    <property type="project" value="TreeGrafter"/>
</dbReference>
<dbReference type="GO" id="GO:0003700">
    <property type="term" value="F:DNA-binding transcription factor activity"/>
    <property type="evidence" value="ECO:0007669"/>
    <property type="project" value="InterPro"/>
</dbReference>
<dbReference type="Proteomes" id="UP000051936">
    <property type="component" value="Unassembled WGS sequence"/>
</dbReference>
<keyword evidence="4" id="KW-0238">DNA-binding</keyword>
<dbReference type="Pfam" id="PF00126">
    <property type="entry name" value="HTH_1"/>
    <property type="match status" value="1"/>
</dbReference>
<dbReference type="InterPro" id="IPR036388">
    <property type="entry name" value="WH-like_DNA-bd_sf"/>
</dbReference>
<organism evidence="8 9">
    <name type="scientific">Bradyrhizobium manausense</name>
    <dbReference type="NCBI Taxonomy" id="989370"/>
    <lineage>
        <taxon>Bacteria</taxon>
        <taxon>Pseudomonadati</taxon>
        <taxon>Pseudomonadota</taxon>
        <taxon>Alphaproteobacteria</taxon>
        <taxon>Hyphomicrobiales</taxon>
        <taxon>Nitrobacteraceae</taxon>
        <taxon>Bradyrhizobium</taxon>
    </lineage>
</organism>
<keyword evidence="5" id="KW-0804">Transcription</keyword>
<dbReference type="Gene3D" id="1.10.10.10">
    <property type="entry name" value="Winged helix-like DNA-binding domain superfamily/Winged helix DNA-binding domain"/>
    <property type="match status" value="1"/>
</dbReference>
<dbReference type="InterPro" id="IPR036390">
    <property type="entry name" value="WH_DNA-bd_sf"/>
</dbReference>
<evidence type="ECO:0000313" key="9">
    <source>
        <dbReference type="Proteomes" id="UP000051936"/>
    </source>
</evidence>
<dbReference type="FunFam" id="1.10.10.10:FF:000001">
    <property type="entry name" value="LysR family transcriptional regulator"/>
    <property type="match status" value="1"/>
</dbReference>
<dbReference type="STRING" id="989370.AOQ71_28460"/>
<accession>A0A0R3DEQ5</accession>
<dbReference type="Gene3D" id="3.40.190.10">
    <property type="entry name" value="Periplasmic binding protein-like II"/>
    <property type="match status" value="2"/>
</dbReference>
<dbReference type="EMBL" id="LJYG01000104">
    <property type="protein sequence ID" value="KRQ05554.1"/>
    <property type="molecule type" value="Genomic_DNA"/>
</dbReference>
<feature type="region of interest" description="Disordered" evidence="6">
    <location>
        <begin position="298"/>
        <end position="322"/>
    </location>
</feature>
<dbReference type="AlphaFoldDB" id="A0A0R3DEQ5"/>
<dbReference type="PANTHER" id="PTHR30126">
    <property type="entry name" value="HTH-TYPE TRANSCRIPTIONAL REGULATOR"/>
    <property type="match status" value="1"/>
</dbReference>
<evidence type="ECO:0000313" key="8">
    <source>
        <dbReference type="EMBL" id="KRQ05554.1"/>
    </source>
</evidence>
<reference evidence="8 9" key="1">
    <citation type="submission" date="2015-09" db="EMBL/GenBank/DDBJ databases">
        <title>Draft Genome Sequence of Bradyrhizobium manausense Strain BR 3351T, a Novel Symbiotic Nitrogen-Fixing Alphaproteobacterium Isolated from Brazilian Amazon Rain Forest.</title>
        <authorList>
            <person name="De Araujo J.L."/>
            <person name="Zilli J.E."/>
        </authorList>
    </citation>
    <scope>NUCLEOTIDE SEQUENCE [LARGE SCALE GENOMIC DNA]</scope>
    <source>
        <strain evidence="8 9">BR3351</strain>
    </source>
</reference>
<keyword evidence="9" id="KW-1185">Reference proteome</keyword>
<proteinExistence type="inferred from homology"/>
<dbReference type="InterPro" id="IPR005119">
    <property type="entry name" value="LysR_subst-bd"/>
</dbReference>
<evidence type="ECO:0000256" key="1">
    <source>
        <dbReference type="ARBA" id="ARBA00003502"/>
    </source>
</evidence>
<comment type="similarity">
    <text evidence="2">Belongs to the LysR transcriptional regulatory family.</text>
</comment>
<dbReference type="SUPFAM" id="SSF46785">
    <property type="entry name" value="Winged helix' DNA-binding domain"/>
    <property type="match status" value="1"/>
</dbReference>
<feature type="domain" description="HTH lysR-type" evidence="7">
    <location>
        <begin position="1"/>
        <end position="58"/>
    </location>
</feature>
<gene>
    <name evidence="8" type="ORF">AOQ71_28460</name>
</gene>
<dbReference type="PROSITE" id="PS50931">
    <property type="entry name" value="HTH_LYSR"/>
    <property type="match status" value="1"/>
</dbReference>
<dbReference type="RefSeq" id="WP_057753581.1">
    <property type="nucleotide sequence ID" value="NZ_LJYG01000104.1"/>
</dbReference>
<dbReference type="PRINTS" id="PR00039">
    <property type="entry name" value="HTHLYSR"/>
</dbReference>
<protein>
    <submittedName>
        <fullName evidence="8">LysR family transcriptional regulator</fullName>
    </submittedName>
</protein>
<evidence type="ECO:0000256" key="4">
    <source>
        <dbReference type="ARBA" id="ARBA00023125"/>
    </source>
</evidence>
<evidence type="ECO:0000256" key="3">
    <source>
        <dbReference type="ARBA" id="ARBA00023015"/>
    </source>
</evidence>
<evidence type="ECO:0000259" key="7">
    <source>
        <dbReference type="PROSITE" id="PS50931"/>
    </source>
</evidence>
<evidence type="ECO:0000256" key="6">
    <source>
        <dbReference type="SAM" id="MobiDB-lite"/>
    </source>
</evidence>
<sequence>MEINWLHDFIAVASTRSFSRAAEQRNSSQPALSRRIKALEVWAGAALFERTTHAVSLTAAGDAFRLTAEDIIRRLSAGRLEAQELARGSSDVLKFASTNALSLTFFPDWLRGIETMLSFVPNVQLVANHMEACERMLLAGEVHFLLCHHHPSVVTALTTSQFRSAHVGDDRLIPASVPLSRSSKTPRFRLPGTAAAPVQFLSYRSESGMGTILEAVRSTSPLKAELKPAFTSHLAKLLVTMVQAGRGMAWLPQSLIVDQLASGELVKAGGEAWEIPIEIRVFRPRSRLTPAAEAFWTHVQEDPAGSPRKAPRARRPIPQARS</sequence>
<dbReference type="Pfam" id="PF03466">
    <property type="entry name" value="LysR_substrate"/>
    <property type="match status" value="1"/>
</dbReference>
<comment type="function">
    <text evidence="1">NodD regulates the expression of the nodABCFE genes which encode other nodulation proteins. NodD is also a negative regulator of its own expression. Binds flavonoids as inducers.</text>
</comment>
<dbReference type="SUPFAM" id="SSF53850">
    <property type="entry name" value="Periplasmic binding protein-like II"/>
    <property type="match status" value="1"/>
</dbReference>
<evidence type="ECO:0000256" key="5">
    <source>
        <dbReference type="ARBA" id="ARBA00023163"/>
    </source>
</evidence>
<dbReference type="OrthoDB" id="528082at2"/>
<evidence type="ECO:0000256" key="2">
    <source>
        <dbReference type="ARBA" id="ARBA00009437"/>
    </source>
</evidence>